<name>A0A1L8QXJ5_9ENTE</name>
<accession>A0A1L8QXJ5</accession>
<comment type="caution">
    <text evidence="1">The sequence shown here is derived from an EMBL/GenBank/DDBJ whole genome shotgun (WGS) entry which is preliminary data.</text>
</comment>
<organism evidence="1 2">
    <name type="scientific">Enterococcus aquimarinus</name>
    <dbReference type="NCBI Taxonomy" id="328396"/>
    <lineage>
        <taxon>Bacteria</taxon>
        <taxon>Bacillati</taxon>
        <taxon>Bacillota</taxon>
        <taxon>Bacilli</taxon>
        <taxon>Lactobacillales</taxon>
        <taxon>Enterococcaceae</taxon>
        <taxon>Enterococcus</taxon>
    </lineage>
</organism>
<evidence type="ECO:0000313" key="2">
    <source>
        <dbReference type="Proteomes" id="UP000182149"/>
    </source>
</evidence>
<protein>
    <submittedName>
        <fullName evidence="1">Uncharacterized protein</fullName>
    </submittedName>
</protein>
<evidence type="ECO:0000313" key="1">
    <source>
        <dbReference type="EMBL" id="OJG12204.1"/>
    </source>
</evidence>
<keyword evidence="2" id="KW-1185">Reference proteome</keyword>
<dbReference type="AlphaFoldDB" id="A0A1L8QXJ5"/>
<dbReference type="EMBL" id="JXKD01000001">
    <property type="protein sequence ID" value="OJG12204.1"/>
    <property type="molecule type" value="Genomic_DNA"/>
</dbReference>
<dbReference type="Proteomes" id="UP000182149">
    <property type="component" value="Unassembled WGS sequence"/>
</dbReference>
<dbReference type="STRING" id="328396.RU93_GL000134"/>
<sequence>MFFESKKTDVKKCYRLFTEKLSSHFINRHKKRIFVKKRLFFIAENEE</sequence>
<reference evidence="1 2" key="1">
    <citation type="submission" date="2014-12" db="EMBL/GenBank/DDBJ databases">
        <title>Draft genome sequences of 29 type strains of Enterococci.</title>
        <authorList>
            <person name="Zhong Z."/>
            <person name="Sun Z."/>
            <person name="Liu W."/>
            <person name="Zhang W."/>
            <person name="Zhang H."/>
        </authorList>
    </citation>
    <scope>NUCLEOTIDE SEQUENCE [LARGE SCALE GENOMIC DNA]</scope>
    <source>
        <strain evidence="1 2">DSM 17690</strain>
    </source>
</reference>
<proteinExistence type="predicted"/>
<gene>
    <name evidence="1" type="ORF">RU93_GL000134</name>
</gene>